<feature type="compositionally biased region" description="Polar residues" evidence="1">
    <location>
        <begin position="421"/>
        <end position="431"/>
    </location>
</feature>
<dbReference type="GO" id="GO:0005737">
    <property type="term" value="C:cytoplasm"/>
    <property type="evidence" value="ECO:0007669"/>
    <property type="project" value="TreeGrafter"/>
</dbReference>
<dbReference type="PROSITE" id="PS50006">
    <property type="entry name" value="FHA_DOMAIN"/>
    <property type="match status" value="1"/>
</dbReference>
<name>A0A0D2KSA3_9EURO</name>
<dbReference type="InterPro" id="IPR000253">
    <property type="entry name" value="FHA_dom"/>
</dbReference>
<evidence type="ECO:0000256" key="1">
    <source>
        <dbReference type="SAM" id="MobiDB-lite"/>
    </source>
</evidence>
<dbReference type="InterPro" id="IPR051176">
    <property type="entry name" value="Cent_Immune-Sig_Mod"/>
</dbReference>
<dbReference type="EMBL" id="KN848068">
    <property type="protein sequence ID" value="KIX99583.1"/>
    <property type="molecule type" value="Genomic_DNA"/>
</dbReference>
<dbReference type="SUPFAM" id="SSF49879">
    <property type="entry name" value="SMAD/FHA domain"/>
    <property type="match status" value="1"/>
</dbReference>
<dbReference type="SMART" id="SM00240">
    <property type="entry name" value="FHA"/>
    <property type="match status" value="1"/>
</dbReference>
<reference evidence="3 4" key="1">
    <citation type="submission" date="2015-01" db="EMBL/GenBank/DDBJ databases">
        <title>The Genome Sequence of Fonsecaea multimorphosa CBS 102226.</title>
        <authorList>
            <consortium name="The Broad Institute Genomics Platform"/>
            <person name="Cuomo C."/>
            <person name="de Hoog S."/>
            <person name="Gorbushina A."/>
            <person name="Stielow B."/>
            <person name="Teixiera M."/>
            <person name="Abouelleil A."/>
            <person name="Chapman S.B."/>
            <person name="Priest M."/>
            <person name="Young S.K."/>
            <person name="Wortman J."/>
            <person name="Nusbaum C."/>
            <person name="Birren B."/>
        </authorList>
    </citation>
    <scope>NUCLEOTIDE SEQUENCE [LARGE SCALE GENOMIC DNA]</scope>
    <source>
        <strain evidence="3 4">CBS 102226</strain>
    </source>
</reference>
<feature type="domain" description="FHA" evidence="2">
    <location>
        <begin position="304"/>
        <end position="359"/>
    </location>
</feature>
<accession>A0A0D2KSA3</accession>
<evidence type="ECO:0000313" key="4">
    <source>
        <dbReference type="Proteomes" id="UP000053411"/>
    </source>
</evidence>
<evidence type="ECO:0000259" key="2">
    <source>
        <dbReference type="PROSITE" id="PS50006"/>
    </source>
</evidence>
<dbReference type="PANTHER" id="PTHR15715:SF37">
    <property type="entry name" value="LD47843P"/>
    <property type="match status" value="1"/>
</dbReference>
<dbReference type="AlphaFoldDB" id="A0A0D2KSA3"/>
<dbReference type="Proteomes" id="UP000053411">
    <property type="component" value="Unassembled WGS sequence"/>
</dbReference>
<protein>
    <recommendedName>
        <fullName evidence="2">FHA domain-containing protein</fullName>
    </recommendedName>
</protein>
<dbReference type="GeneID" id="27709962"/>
<dbReference type="OrthoDB" id="687730at2759"/>
<sequence>MSITAAPAHDVSSQGSPNLPYVLARHSSQDCYFDIKLTQVESTTFHAQPAQKLEFKLDLARPFSVAKRIRSARVSIEVSGGTVSKRSPRVMGINPEASLVKIADQEVTRGQSLGLTTGTSPAAPGSLSLSGNLSFGQKTSFAGNRLIHGFMVSESRAQWKMYEEPNSKSGLPPSLSLLMIVESDEDFRVSAELCVLRWSGWGSLGMVRSIPAPLPNEIRSDYLVRNKPVGLLGNVALKAQDDITTFLKESEHKMQILEDIVNKLFPQLIEEVPQVQYKAVLLLWERGHLYRTTQINVPLSPDIFPLGRETNAQSSETNGIFEAMTISQRHAELSATKMGKVFIRDVGSQNGTFVNGQRLSPAGQTSEPRELRQRDKIDFGVTGSTGSAERRRREENEKEEEEGEQSGLSVTVEFAGFPDPSNESLDLSSVQAATKPDEQQLELALAREAESGRYIEEKFRVWRSGTTNEDQLAVIEALEDLTYRRRDRRYQTLRVEPPRRDDDSSTVDYRQNRRRDYEAEDDEPVFVRAAAPPAKFAKPWYPQERRGGGVERMLFSRATGEDALATHQAVGTGWTEAKLA</sequence>
<gene>
    <name evidence="3" type="ORF">Z520_04216</name>
</gene>
<dbReference type="PANTHER" id="PTHR15715">
    <property type="entry name" value="CENTROSOMAL PROTEIN OF 170 KDA"/>
    <property type="match status" value="1"/>
</dbReference>
<dbReference type="STRING" id="1442371.A0A0D2KSA3"/>
<feature type="region of interest" description="Disordered" evidence="1">
    <location>
        <begin position="494"/>
        <end position="521"/>
    </location>
</feature>
<organism evidence="3 4">
    <name type="scientific">Fonsecaea multimorphosa CBS 102226</name>
    <dbReference type="NCBI Taxonomy" id="1442371"/>
    <lineage>
        <taxon>Eukaryota</taxon>
        <taxon>Fungi</taxon>
        <taxon>Dikarya</taxon>
        <taxon>Ascomycota</taxon>
        <taxon>Pezizomycotina</taxon>
        <taxon>Eurotiomycetes</taxon>
        <taxon>Chaetothyriomycetidae</taxon>
        <taxon>Chaetothyriales</taxon>
        <taxon>Herpotrichiellaceae</taxon>
        <taxon>Fonsecaea</taxon>
    </lineage>
</organism>
<dbReference type="InterPro" id="IPR008984">
    <property type="entry name" value="SMAD_FHA_dom_sf"/>
</dbReference>
<dbReference type="Gene3D" id="2.60.200.20">
    <property type="match status" value="1"/>
</dbReference>
<evidence type="ECO:0000313" key="3">
    <source>
        <dbReference type="EMBL" id="KIX99583.1"/>
    </source>
</evidence>
<dbReference type="Pfam" id="PF00498">
    <property type="entry name" value="FHA"/>
    <property type="match status" value="1"/>
</dbReference>
<dbReference type="VEuPathDB" id="FungiDB:Z520_04216"/>
<feature type="region of interest" description="Disordered" evidence="1">
    <location>
        <begin position="353"/>
        <end position="431"/>
    </location>
</feature>
<feature type="compositionally biased region" description="Polar residues" evidence="1">
    <location>
        <begin position="353"/>
        <end position="366"/>
    </location>
</feature>
<feature type="compositionally biased region" description="Basic and acidic residues" evidence="1">
    <location>
        <begin position="367"/>
        <end position="378"/>
    </location>
</feature>
<dbReference type="RefSeq" id="XP_016633706.1">
    <property type="nucleotide sequence ID" value="XM_016774726.1"/>
</dbReference>
<keyword evidence="4" id="KW-1185">Reference proteome</keyword>
<proteinExistence type="predicted"/>